<protein>
    <submittedName>
        <fullName evidence="1">Uncharacterized protein</fullName>
    </submittedName>
</protein>
<keyword evidence="2" id="KW-1185">Reference proteome</keyword>
<evidence type="ECO:0000313" key="1">
    <source>
        <dbReference type="EMBL" id="OMP12901.1"/>
    </source>
</evidence>
<dbReference type="Proteomes" id="UP000187203">
    <property type="component" value="Unassembled WGS sequence"/>
</dbReference>
<name>A0A1R3L0P8_9ROSI</name>
<organism evidence="1 2">
    <name type="scientific">Corchorus olitorius</name>
    <dbReference type="NCBI Taxonomy" id="93759"/>
    <lineage>
        <taxon>Eukaryota</taxon>
        <taxon>Viridiplantae</taxon>
        <taxon>Streptophyta</taxon>
        <taxon>Embryophyta</taxon>
        <taxon>Tracheophyta</taxon>
        <taxon>Spermatophyta</taxon>
        <taxon>Magnoliopsida</taxon>
        <taxon>eudicotyledons</taxon>
        <taxon>Gunneridae</taxon>
        <taxon>Pentapetalae</taxon>
        <taxon>rosids</taxon>
        <taxon>malvids</taxon>
        <taxon>Malvales</taxon>
        <taxon>Malvaceae</taxon>
        <taxon>Grewioideae</taxon>
        <taxon>Apeibeae</taxon>
        <taxon>Corchorus</taxon>
    </lineage>
</organism>
<proteinExistence type="predicted"/>
<dbReference type="AlphaFoldDB" id="A0A1R3L0P8"/>
<dbReference type="EMBL" id="AWUE01005674">
    <property type="protein sequence ID" value="OMP12901.1"/>
    <property type="molecule type" value="Genomic_DNA"/>
</dbReference>
<reference evidence="2" key="1">
    <citation type="submission" date="2013-09" db="EMBL/GenBank/DDBJ databases">
        <title>Corchorus olitorius genome sequencing.</title>
        <authorList>
            <person name="Alam M."/>
            <person name="Haque M.S."/>
            <person name="Islam M.S."/>
            <person name="Emdad E.M."/>
            <person name="Islam M.M."/>
            <person name="Ahmed B."/>
            <person name="Halim A."/>
            <person name="Hossen Q.M.M."/>
            <person name="Hossain M.Z."/>
            <person name="Ahmed R."/>
            <person name="Khan M.M."/>
            <person name="Islam R."/>
            <person name="Rashid M.M."/>
            <person name="Khan S.A."/>
            <person name="Rahman M.S."/>
            <person name="Alam M."/>
            <person name="Yahiya A.S."/>
            <person name="Khan M.S."/>
            <person name="Azam M.S."/>
            <person name="Haque T."/>
            <person name="Lashkar M.Z.H."/>
            <person name="Akhand A.I."/>
            <person name="Morshed G."/>
            <person name="Roy S."/>
            <person name="Uddin K.S."/>
            <person name="Rabeya T."/>
            <person name="Hossain A.S."/>
            <person name="Chowdhury A."/>
            <person name="Snigdha A.R."/>
            <person name="Mortoza M.S."/>
            <person name="Matin S.A."/>
            <person name="Hoque S.M.E."/>
            <person name="Islam M.K."/>
            <person name="Roy D.K."/>
            <person name="Haider R."/>
            <person name="Moosa M.M."/>
            <person name="Elias S.M."/>
            <person name="Hasan A.M."/>
            <person name="Jahan S."/>
            <person name="Shafiuddin M."/>
            <person name="Mahmood N."/>
            <person name="Shommy N.S."/>
        </authorList>
    </citation>
    <scope>NUCLEOTIDE SEQUENCE [LARGE SCALE GENOMIC DNA]</scope>
    <source>
        <strain evidence="2">cv. O-4</strain>
    </source>
</reference>
<gene>
    <name evidence="1" type="ORF">COLO4_02608</name>
</gene>
<accession>A0A1R3L0P8</accession>
<evidence type="ECO:0000313" key="2">
    <source>
        <dbReference type="Proteomes" id="UP000187203"/>
    </source>
</evidence>
<comment type="caution">
    <text evidence="1">The sequence shown here is derived from an EMBL/GenBank/DDBJ whole genome shotgun (WGS) entry which is preliminary data.</text>
</comment>
<sequence length="34" mass="3842">MTILAKVLENQQEIIGLQKWEINGSLTKMALKAQ</sequence>